<dbReference type="SUPFAM" id="SSF55874">
    <property type="entry name" value="ATPase domain of HSP90 chaperone/DNA topoisomerase II/histidine kinase"/>
    <property type="match status" value="1"/>
</dbReference>
<dbReference type="Pfam" id="PF02518">
    <property type="entry name" value="HATPase_c"/>
    <property type="match status" value="1"/>
</dbReference>
<dbReference type="EC" id="2.7.13.3" evidence="2"/>
<dbReference type="Gene3D" id="1.10.287.130">
    <property type="match status" value="1"/>
</dbReference>
<dbReference type="Pfam" id="PF00512">
    <property type="entry name" value="HisKA"/>
    <property type="match status" value="1"/>
</dbReference>
<gene>
    <name evidence="9" type="ORF">E1163_09295</name>
</gene>
<dbReference type="Gene3D" id="3.30.450.20">
    <property type="entry name" value="PAS domain"/>
    <property type="match status" value="1"/>
</dbReference>
<name>A0ABW9RM09_9BACT</name>
<evidence type="ECO:0000313" key="10">
    <source>
        <dbReference type="Proteomes" id="UP000798808"/>
    </source>
</evidence>
<sequence>MFSNKIYQEVFRSGPDAIIVVNSEGQVIMTNDRVKEVFGYEKGELKGQMIEVLVPGRFKQSHIHYRNSYHQEPVVRQMGSGRELLARRKDGSEFFVEISLSPVDVDNEKLVLAAIRDVTEKIMINQKLQHSLDTIEKKNKELEQFAYVASHDLQEPLHTIMSLVRLLSLEYKDRLDEHAKEYIRLMSQTSERMKALIKDLLDYSRVGQALNREEVDCDQLVDSVLNDMSALIRNSSAHIEVSKLPVLNTYATELRQLFQNLISNAIKFQKPGVRPQIEIKAVPEDNMWQFSVSDNGIGIAEEDQEKVFRIFTRLHSRKEYDGTGIGLAQCQKIVDALGGRIWVESKPGEGSTFYFTIPENKA</sequence>
<dbReference type="PROSITE" id="PS50113">
    <property type="entry name" value="PAC"/>
    <property type="match status" value="1"/>
</dbReference>
<evidence type="ECO:0000256" key="2">
    <source>
        <dbReference type="ARBA" id="ARBA00012438"/>
    </source>
</evidence>
<feature type="domain" description="Histidine kinase" evidence="6">
    <location>
        <begin position="148"/>
        <end position="361"/>
    </location>
</feature>
<evidence type="ECO:0000256" key="1">
    <source>
        <dbReference type="ARBA" id="ARBA00000085"/>
    </source>
</evidence>
<dbReference type="SMART" id="SM00091">
    <property type="entry name" value="PAS"/>
    <property type="match status" value="1"/>
</dbReference>
<keyword evidence="5" id="KW-0418">Kinase</keyword>
<accession>A0ABW9RM09</accession>
<dbReference type="RefSeq" id="WP_155171169.1">
    <property type="nucleotide sequence ID" value="NZ_BAAAFL010000053.1"/>
</dbReference>
<comment type="caution">
    <text evidence="9">The sequence shown here is derived from an EMBL/GenBank/DDBJ whole genome shotgun (WGS) entry which is preliminary data.</text>
</comment>
<dbReference type="PANTHER" id="PTHR43304:SF1">
    <property type="entry name" value="PAC DOMAIN-CONTAINING PROTEIN"/>
    <property type="match status" value="1"/>
</dbReference>
<feature type="domain" description="PAS" evidence="7">
    <location>
        <begin position="3"/>
        <end position="55"/>
    </location>
</feature>
<dbReference type="CDD" id="cd00082">
    <property type="entry name" value="HisKA"/>
    <property type="match status" value="1"/>
</dbReference>
<evidence type="ECO:0000259" key="8">
    <source>
        <dbReference type="PROSITE" id="PS50113"/>
    </source>
</evidence>
<organism evidence="9 10">
    <name type="scientific">Fulvivirga kasyanovii</name>
    <dbReference type="NCBI Taxonomy" id="396812"/>
    <lineage>
        <taxon>Bacteria</taxon>
        <taxon>Pseudomonadati</taxon>
        <taxon>Bacteroidota</taxon>
        <taxon>Cytophagia</taxon>
        <taxon>Cytophagales</taxon>
        <taxon>Fulvivirgaceae</taxon>
        <taxon>Fulvivirga</taxon>
    </lineage>
</organism>
<evidence type="ECO:0000259" key="7">
    <source>
        <dbReference type="PROSITE" id="PS50112"/>
    </source>
</evidence>
<proteinExistence type="predicted"/>
<dbReference type="EMBL" id="SMLW01000487">
    <property type="protein sequence ID" value="MTI25134.1"/>
    <property type="molecule type" value="Genomic_DNA"/>
</dbReference>
<dbReference type="Pfam" id="PF13426">
    <property type="entry name" value="PAS_9"/>
    <property type="match status" value="1"/>
</dbReference>
<dbReference type="PANTHER" id="PTHR43304">
    <property type="entry name" value="PHYTOCHROME-LIKE PROTEIN CPH1"/>
    <property type="match status" value="1"/>
</dbReference>
<feature type="domain" description="PAC" evidence="8">
    <location>
        <begin position="80"/>
        <end position="130"/>
    </location>
</feature>
<evidence type="ECO:0000256" key="4">
    <source>
        <dbReference type="ARBA" id="ARBA00022679"/>
    </source>
</evidence>
<evidence type="ECO:0000313" key="9">
    <source>
        <dbReference type="EMBL" id="MTI25134.1"/>
    </source>
</evidence>
<dbReference type="InterPro" id="IPR036890">
    <property type="entry name" value="HATPase_C_sf"/>
</dbReference>
<keyword evidence="3" id="KW-0597">Phosphoprotein</keyword>
<dbReference type="InterPro" id="IPR036097">
    <property type="entry name" value="HisK_dim/P_sf"/>
</dbReference>
<dbReference type="SMART" id="SM00388">
    <property type="entry name" value="HisKA"/>
    <property type="match status" value="1"/>
</dbReference>
<keyword evidence="10" id="KW-1185">Reference proteome</keyword>
<evidence type="ECO:0000256" key="5">
    <source>
        <dbReference type="ARBA" id="ARBA00022777"/>
    </source>
</evidence>
<evidence type="ECO:0000256" key="3">
    <source>
        <dbReference type="ARBA" id="ARBA00022553"/>
    </source>
</evidence>
<dbReference type="InterPro" id="IPR052162">
    <property type="entry name" value="Sensor_kinase/Photoreceptor"/>
</dbReference>
<keyword evidence="4" id="KW-0808">Transferase</keyword>
<evidence type="ECO:0000259" key="6">
    <source>
        <dbReference type="PROSITE" id="PS50109"/>
    </source>
</evidence>
<dbReference type="SUPFAM" id="SSF47384">
    <property type="entry name" value="Homodimeric domain of signal transducing histidine kinase"/>
    <property type="match status" value="1"/>
</dbReference>
<dbReference type="NCBIfam" id="TIGR00229">
    <property type="entry name" value="sensory_box"/>
    <property type="match status" value="1"/>
</dbReference>
<dbReference type="PROSITE" id="PS50109">
    <property type="entry name" value="HIS_KIN"/>
    <property type="match status" value="1"/>
</dbReference>
<dbReference type="PRINTS" id="PR00344">
    <property type="entry name" value="BCTRLSENSOR"/>
</dbReference>
<dbReference type="Gene3D" id="3.30.565.10">
    <property type="entry name" value="Histidine kinase-like ATPase, C-terminal domain"/>
    <property type="match status" value="1"/>
</dbReference>
<dbReference type="InterPro" id="IPR004358">
    <property type="entry name" value="Sig_transdc_His_kin-like_C"/>
</dbReference>
<dbReference type="Proteomes" id="UP000798808">
    <property type="component" value="Unassembled WGS sequence"/>
</dbReference>
<dbReference type="InterPro" id="IPR003594">
    <property type="entry name" value="HATPase_dom"/>
</dbReference>
<dbReference type="InterPro" id="IPR035965">
    <property type="entry name" value="PAS-like_dom_sf"/>
</dbReference>
<dbReference type="PROSITE" id="PS50112">
    <property type="entry name" value="PAS"/>
    <property type="match status" value="1"/>
</dbReference>
<dbReference type="SMART" id="SM00387">
    <property type="entry name" value="HATPase_c"/>
    <property type="match status" value="1"/>
</dbReference>
<dbReference type="InterPro" id="IPR005467">
    <property type="entry name" value="His_kinase_dom"/>
</dbReference>
<reference evidence="9 10" key="1">
    <citation type="submission" date="2019-02" db="EMBL/GenBank/DDBJ databases">
        <authorList>
            <person name="Goldberg S.R."/>
            <person name="Haltli B.A."/>
            <person name="Correa H."/>
            <person name="Russell K.G."/>
        </authorList>
    </citation>
    <scope>NUCLEOTIDE SEQUENCE [LARGE SCALE GENOMIC DNA]</scope>
    <source>
        <strain evidence="9 10">JCM 16186</strain>
    </source>
</reference>
<dbReference type="CDD" id="cd00130">
    <property type="entry name" value="PAS"/>
    <property type="match status" value="1"/>
</dbReference>
<protein>
    <recommendedName>
        <fullName evidence="2">histidine kinase</fullName>
        <ecNumber evidence="2">2.7.13.3</ecNumber>
    </recommendedName>
</protein>
<dbReference type="InterPro" id="IPR003661">
    <property type="entry name" value="HisK_dim/P_dom"/>
</dbReference>
<dbReference type="InterPro" id="IPR000700">
    <property type="entry name" value="PAS-assoc_C"/>
</dbReference>
<comment type="catalytic activity">
    <reaction evidence="1">
        <text>ATP + protein L-histidine = ADP + protein N-phospho-L-histidine.</text>
        <dbReference type="EC" id="2.7.13.3"/>
    </reaction>
</comment>
<dbReference type="InterPro" id="IPR000014">
    <property type="entry name" value="PAS"/>
</dbReference>
<dbReference type="SUPFAM" id="SSF55785">
    <property type="entry name" value="PYP-like sensor domain (PAS domain)"/>
    <property type="match status" value="1"/>
</dbReference>